<evidence type="ECO:0000313" key="3">
    <source>
        <dbReference type="Proteomes" id="UP000422569"/>
    </source>
</evidence>
<gene>
    <name evidence="2" type="ORF">F7D14_18825</name>
</gene>
<evidence type="ECO:0000313" key="2">
    <source>
        <dbReference type="EMBL" id="QGM99331.1"/>
    </source>
</evidence>
<dbReference type="InterPro" id="IPR013429">
    <property type="entry name" value="Regulatory_FmdB_Zinc_ribbon"/>
</dbReference>
<dbReference type="EMBL" id="CP044331">
    <property type="protein sequence ID" value="QGM99331.1"/>
    <property type="molecule type" value="Genomic_DNA"/>
</dbReference>
<protein>
    <submittedName>
        <fullName evidence="2">Zinc ribbon domain-containing protein</fullName>
    </submittedName>
</protein>
<feature type="domain" description="Putative regulatory protein FmdB zinc ribbon" evidence="1">
    <location>
        <begin position="1"/>
        <end position="40"/>
    </location>
</feature>
<dbReference type="Proteomes" id="UP000422569">
    <property type="component" value="Chromosome"/>
</dbReference>
<dbReference type="NCBIfam" id="TIGR02605">
    <property type="entry name" value="CxxC_CxxC_SSSS"/>
    <property type="match status" value="1"/>
</dbReference>
<dbReference type="AlphaFoldDB" id="A0A6B8M9B3"/>
<dbReference type="Pfam" id="PF09723">
    <property type="entry name" value="Zn_ribbon_8"/>
    <property type="match status" value="1"/>
</dbReference>
<sequence length="74" mass="7529">MPLYAFRCQDCGHDFETLARFEETPECPACGAAHVERQLSLIAKPAAGGDAGVVESCGAMSGGTPCPSCPALAG</sequence>
<dbReference type="RefSeq" id="WP_016919523.1">
    <property type="nucleotide sequence ID" value="NZ_CP044331.1"/>
</dbReference>
<dbReference type="SMART" id="SM00834">
    <property type="entry name" value="CxxC_CXXC_SSSS"/>
    <property type="match status" value="1"/>
</dbReference>
<accession>A0A6B8M9B3</accession>
<reference evidence="2 3" key="1">
    <citation type="submission" date="2019-09" db="EMBL/GenBank/DDBJ databases">
        <title>Isolation and complete genome sequencing of Methylocystis species.</title>
        <authorList>
            <person name="Rumah B.L."/>
            <person name="Stead C.E."/>
            <person name="Stevens B.C."/>
            <person name="Minton N.P."/>
            <person name="Grosse-Honebrink A."/>
            <person name="Zhang Y."/>
        </authorList>
    </citation>
    <scope>NUCLEOTIDE SEQUENCE [LARGE SCALE GENOMIC DNA]</scope>
    <source>
        <strain evidence="2 3">BRCS2</strain>
    </source>
</reference>
<proteinExistence type="predicted"/>
<name>A0A6B8M9B3_9HYPH</name>
<keyword evidence="3" id="KW-1185">Reference proteome</keyword>
<dbReference type="KEGG" id="mpar:F7D14_18825"/>
<organism evidence="2 3">
    <name type="scientific">Methylocystis parvus</name>
    <dbReference type="NCBI Taxonomy" id="134"/>
    <lineage>
        <taxon>Bacteria</taxon>
        <taxon>Pseudomonadati</taxon>
        <taxon>Pseudomonadota</taxon>
        <taxon>Alphaproteobacteria</taxon>
        <taxon>Hyphomicrobiales</taxon>
        <taxon>Methylocystaceae</taxon>
        <taxon>Methylocystis</taxon>
    </lineage>
</organism>
<evidence type="ECO:0000259" key="1">
    <source>
        <dbReference type="SMART" id="SM00834"/>
    </source>
</evidence>